<evidence type="ECO:0000313" key="2">
    <source>
        <dbReference type="EMBL" id="RPA71060.1"/>
    </source>
</evidence>
<dbReference type="AlphaFoldDB" id="A0A3N4HG09"/>
<protein>
    <recommendedName>
        <fullName evidence="1">DDE-1 domain-containing protein</fullName>
    </recommendedName>
</protein>
<gene>
    <name evidence="2" type="ORF">BJ508DRAFT_218507</name>
</gene>
<evidence type="ECO:0000259" key="1">
    <source>
        <dbReference type="Pfam" id="PF03184"/>
    </source>
</evidence>
<dbReference type="InterPro" id="IPR004875">
    <property type="entry name" value="DDE_SF_endonuclease_dom"/>
</dbReference>
<dbReference type="OrthoDB" id="5422709at2759"/>
<name>A0A3N4HG09_ASCIM</name>
<sequence length="121" mass="13723">GKRKLITVVETITADGKALPPFIIFKGILFPGCRIAYSDKCYMTSDLSEVFITEHVTQNVDLQDDEPRLFIMDGHTTHITYVFLKFCLDHQIYPIVIQSHTSHLLQPLDVGVFGPYVSPVR</sequence>
<dbReference type="GO" id="GO:0003676">
    <property type="term" value="F:nucleic acid binding"/>
    <property type="evidence" value="ECO:0007669"/>
    <property type="project" value="InterPro"/>
</dbReference>
<organism evidence="2 3">
    <name type="scientific">Ascobolus immersus RN42</name>
    <dbReference type="NCBI Taxonomy" id="1160509"/>
    <lineage>
        <taxon>Eukaryota</taxon>
        <taxon>Fungi</taxon>
        <taxon>Dikarya</taxon>
        <taxon>Ascomycota</taxon>
        <taxon>Pezizomycotina</taxon>
        <taxon>Pezizomycetes</taxon>
        <taxon>Pezizales</taxon>
        <taxon>Ascobolaceae</taxon>
        <taxon>Ascobolus</taxon>
    </lineage>
</organism>
<accession>A0A3N4HG09</accession>
<dbReference type="EMBL" id="ML119981">
    <property type="protein sequence ID" value="RPA71060.1"/>
    <property type="molecule type" value="Genomic_DNA"/>
</dbReference>
<dbReference type="STRING" id="1160509.A0A3N4HG09"/>
<feature type="domain" description="DDE-1" evidence="1">
    <location>
        <begin position="2"/>
        <end position="114"/>
    </location>
</feature>
<reference evidence="2 3" key="1">
    <citation type="journal article" date="2018" name="Nat. Ecol. Evol.">
        <title>Pezizomycetes genomes reveal the molecular basis of ectomycorrhizal truffle lifestyle.</title>
        <authorList>
            <person name="Murat C."/>
            <person name="Payen T."/>
            <person name="Noel B."/>
            <person name="Kuo A."/>
            <person name="Morin E."/>
            <person name="Chen J."/>
            <person name="Kohler A."/>
            <person name="Krizsan K."/>
            <person name="Balestrini R."/>
            <person name="Da Silva C."/>
            <person name="Montanini B."/>
            <person name="Hainaut M."/>
            <person name="Levati E."/>
            <person name="Barry K.W."/>
            <person name="Belfiori B."/>
            <person name="Cichocki N."/>
            <person name="Clum A."/>
            <person name="Dockter R.B."/>
            <person name="Fauchery L."/>
            <person name="Guy J."/>
            <person name="Iotti M."/>
            <person name="Le Tacon F."/>
            <person name="Lindquist E.A."/>
            <person name="Lipzen A."/>
            <person name="Malagnac F."/>
            <person name="Mello A."/>
            <person name="Molinier V."/>
            <person name="Miyauchi S."/>
            <person name="Poulain J."/>
            <person name="Riccioni C."/>
            <person name="Rubini A."/>
            <person name="Sitrit Y."/>
            <person name="Splivallo R."/>
            <person name="Traeger S."/>
            <person name="Wang M."/>
            <person name="Zifcakova L."/>
            <person name="Wipf D."/>
            <person name="Zambonelli A."/>
            <person name="Paolocci F."/>
            <person name="Nowrousian M."/>
            <person name="Ottonello S."/>
            <person name="Baldrian P."/>
            <person name="Spatafora J.W."/>
            <person name="Henrissat B."/>
            <person name="Nagy L.G."/>
            <person name="Aury J.M."/>
            <person name="Wincker P."/>
            <person name="Grigoriev I.V."/>
            <person name="Bonfante P."/>
            <person name="Martin F.M."/>
        </authorList>
    </citation>
    <scope>NUCLEOTIDE SEQUENCE [LARGE SCALE GENOMIC DNA]</scope>
    <source>
        <strain evidence="2 3">RN42</strain>
    </source>
</reference>
<dbReference type="Proteomes" id="UP000275078">
    <property type="component" value="Unassembled WGS sequence"/>
</dbReference>
<dbReference type="Pfam" id="PF03184">
    <property type="entry name" value="DDE_1"/>
    <property type="match status" value="1"/>
</dbReference>
<proteinExistence type="predicted"/>
<feature type="non-terminal residue" evidence="2">
    <location>
        <position position="1"/>
    </location>
</feature>
<keyword evidence="3" id="KW-1185">Reference proteome</keyword>
<evidence type="ECO:0000313" key="3">
    <source>
        <dbReference type="Proteomes" id="UP000275078"/>
    </source>
</evidence>